<dbReference type="STRING" id="261654.GA0070611_3534"/>
<organism evidence="8 9">
    <name type="scientific">Micromonospora auratinigra</name>
    <dbReference type="NCBI Taxonomy" id="261654"/>
    <lineage>
        <taxon>Bacteria</taxon>
        <taxon>Bacillati</taxon>
        <taxon>Actinomycetota</taxon>
        <taxon>Actinomycetes</taxon>
        <taxon>Micromonosporales</taxon>
        <taxon>Micromonosporaceae</taxon>
        <taxon>Micromonospora</taxon>
    </lineage>
</organism>
<keyword evidence="5" id="KW-0804">Transcription</keyword>
<dbReference type="NCBIfam" id="TIGR02983">
    <property type="entry name" value="SigE-fam_strep"/>
    <property type="match status" value="1"/>
</dbReference>
<evidence type="ECO:0000256" key="3">
    <source>
        <dbReference type="ARBA" id="ARBA00023082"/>
    </source>
</evidence>
<dbReference type="SUPFAM" id="SSF88946">
    <property type="entry name" value="Sigma2 domain of RNA polymerase sigma factors"/>
    <property type="match status" value="1"/>
</dbReference>
<dbReference type="OrthoDB" id="2046835at2"/>
<dbReference type="EMBL" id="LT594323">
    <property type="protein sequence ID" value="SBT46890.1"/>
    <property type="molecule type" value="Genomic_DNA"/>
</dbReference>
<dbReference type="PANTHER" id="PTHR43133:SF50">
    <property type="entry name" value="ECF RNA POLYMERASE SIGMA FACTOR SIGM"/>
    <property type="match status" value="1"/>
</dbReference>
<dbReference type="Pfam" id="PF04542">
    <property type="entry name" value="Sigma70_r2"/>
    <property type="match status" value="1"/>
</dbReference>
<keyword evidence="4" id="KW-0238">DNA-binding</keyword>
<dbReference type="Proteomes" id="UP000199385">
    <property type="component" value="Chromosome I"/>
</dbReference>
<keyword evidence="2" id="KW-0805">Transcription regulation</keyword>
<feature type="domain" description="RNA polymerase sigma-70 region 2" evidence="6">
    <location>
        <begin position="14"/>
        <end position="80"/>
    </location>
</feature>
<evidence type="ECO:0000256" key="5">
    <source>
        <dbReference type="ARBA" id="ARBA00023163"/>
    </source>
</evidence>
<sequence>MPDASDQEYVEYVSARLPALRRLAYALSGDADQADDLVQEAATRLYLRWSRIGEVDRLDAYVRTVLVRLFLDSRRRGWWRVHLFGGPPDVRATEDRGVEDRTVLRAALAQVPPRQRAVLVLRFLHDLPVDEVARTLGCSAGTVKSQTSHGLATMRRLLGDREFAGRAGEERGR</sequence>
<dbReference type="Pfam" id="PF08281">
    <property type="entry name" value="Sigma70_r4_2"/>
    <property type="match status" value="1"/>
</dbReference>
<dbReference type="InterPro" id="IPR014325">
    <property type="entry name" value="RNA_pol_sigma-E_actinobac"/>
</dbReference>
<name>A0A1A8ZSN1_9ACTN</name>
<evidence type="ECO:0000256" key="1">
    <source>
        <dbReference type="ARBA" id="ARBA00010641"/>
    </source>
</evidence>
<dbReference type="AlphaFoldDB" id="A0A1A8ZSN1"/>
<dbReference type="Gene3D" id="1.10.1740.10">
    <property type="match status" value="1"/>
</dbReference>
<evidence type="ECO:0000259" key="6">
    <source>
        <dbReference type="Pfam" id="PF04542"/>
    </source>
</evidence>
<gene>
    <name evidence="8" type="ORF">GA0070611_3534</name>
</gene>
<dbReference type="InterPro" id="IPR039425">
    <property type="entry name" value="RNA_pol_sigma-70-like"/>
</dbReference>
<dbReference type="GO" id="GO:0016987">
    <property type="term" value="F:sigma factor activity"/>
    <property type="evidence" value="ECO:0007669"/>
    <property type="project" value="UniProtKB-KW"/>
</dbReference>
<dbReference type="InterPro" id="IPR013325">
    <property type="entry name" value="RNA_pol_sigma_r2"/>
</dbReference>
<proteinExistence type="inferred from homology"/>
<dbReference type="NCBIfam" id="TIGR02937">
    <property type="entry name" value="sigma70-ECF"/>
    <property type="match status" value="1"/>
</dbReference>
<dbReference type="Gene3D" id="1.10.10.10">
    <property type="entry name" value="Winged helix-like DNA-binding domain superfamily/Winged helix DNA-binding domain"/>
    <property type="match status" value="1"/>
</dbReference>
<dbReference type="GO" id="GO:0003677">
    <property type="term" value="F:DNA binding"/>
    <property type="evidence" value="ECO:0007669"/>
    <property type="project" value="UniProtKB-KW"/>
</dbReference>
<feature type="domain" description="RNA polymerase sigma factor 70 region 4 type 2" evidence="7">
    <location>
        <begin position="104"/>
        <end position="154"/>
    </location>
</feature>
<dbReference type="InterPro" id="IPR036388">
    <property type="entry name" value="WH-like_DNA-bd_sf"/>
</dbReference>
<protein>
    <submittedName>
        <fullName evidence="8">RNA polymerase sigma-70 factor, sigma-E family</fullName>
    </submittedName>
</protein>
<dbReference type="InterPro" id="IPR014284">
    <property type="entry name" value="RNA_pol_sigma-70_dom"/>
</dbReference>
<dbReference type="InterPro" id="IPR007627">
    <property type="entry name" value="RNA_pol_sigma70_r2"/>
</dbReference>
<evidence type="ECO:0000256" key="4">
    <source>
        <dbReference type="ARBA" id="ARBA00023125"/>
    </source>
</evidence>
<dbReference type="GO" id="GO:0006352">
    <property type="term" value="P:DNA-templated transcription initiation"/>
    <property type="evidence" value="ECO:0007669"/>
    <property type="project" value="InterPro"/>
</dbReference>
<accession>A0A1A8ZSN1</accession>
<dbReference type="SUPFAM" id="SSF88659">
    <property type="entry name" value="Sigma3 and sigma4 domains of RNA polymerase sigma factors"/>
    <property type="match status" value="1"/>
</dbReference>
<keyword evidence="3" id="KW-0731">Sigma factor</keyword>
<evidence type="ECO:0000313" key="8">
    <source>
        <dbReference type="EMBL" id="SBT46890.1"/>
    </source>
</evidence>
<evidence type="ECO:0000259" key="7">
    <source>
        <dbReference type="Pfam" id="PF08281"/>
    </source>
</evidence>
<evidence type="ECO:0000313" key="9">
    <source>
        <dbReference type="Proteomes" id="UP000199385"/>
    </source>
</evidence>
<dbReference type="CDD" id="cd06171">
    <property type="entry name" value="Sigma70_r4"/>
    <property type="match status" value="1"/>
</dbReference>
<comment type="similarity">
    <text evidence="1">Belongs to the sigma-70 factor family. ECF subfamily.</text>
</comment>
<dbReference type="InterPro" id="IPR013324">
    <property type="entry name" value="RNA_pol_sigma_r3/r4-like"/>
</dbReference>
<dbReference type="PANTHER" id="PTHR43133">
    <property type="entry name" value="RNA POLYMERASE ECF-TYPE SIGMA FACTO"/>
    <property type="match status" value="1"/>
</dbReference>
<reference evidence="9" key="1">
    <citation type="submission" date="2016-06" db="EMBL/GenBank/DDBJ databases">
        <authorList>
            <person name="Varghese N."/>
            <person name="Submissions Spin"/>
        </authorList>
    </citation>
    <scope>NUCLEOTIDE SEQUENCE [LARGE SCALE GENOMIC DNA]</scope>
    <source>
        <strain evidence="9">DSM 44815</strain>
    </source>
</reference>
<dbReference type="PATRIC" id="fig|261654.4.peg.3591"/>
<dbReference type="RefSeq" id="WP_091665531.1">
    <property type="nucleotide sequence ID" value="NZ_LT594323.1"/>
</dbReference>
<dbReference type="InterPro" id="IPR013249">
    <property type="entry name" value="RNA_pol_sigma70_r4_t2"/>
</dbReference>
<evidence type="ECO:0000256" key="2">
    <source>
        <dbReference type="ARBA" id="ARBA00023015"/>
    </source>
</evidence>
<keyword evidence="9" id="KW-1185">Reference proteome</keyword>